<evidence type="ECO:0000256" key="2">
    <source>
        <dbReference type="ARBA" id="ARBA00017703"/>
    </source>
</evidence>
<keyword evidence="3 11" id="KW-0808">Transferase</keyword>
<protein>
    <recommendedName>
        <fullName evidence="2">DNA polymerase III subunit delta</fullName>
        <ecNumber evidence="1">2.7.7.7</ecNumber>
    </recommendedName>
</protein>
<evidence type="ECO:0000256" key="4">
    <source>
        <dbReference type="ARBA" id="ARBA00022695"/>
    </source>
</evidence>
<dbReference type="EMBL" id="LR215048">
    <property type="protein sequence ID" value="VEU80676.1"/>
    <property type="molecule type" value="Genomic_DNA"/>
</dbReference>
<organism evidence="11 12">
    <name type="scientific">Haploplasma axanthum</name>
    <name type="common">Acholeplasma axanthum</name>
    <dbReference type="NCBI Taxonomy" id="29552"/>
    <lineage>
        <taxon>Bacteria</taxon>
        <taxon>Bacillati</taxon>
        <taxon>Mycoplasmatota</taxon>
        <taxon>Mollicutes</taxon>
        <taxon>Acholeplasmatales</taxon>
        <taxon>Acholeplasmataceae</taxon>
        <taxon>Haploplasma</taxon>
    </lineage>
</organism>
<reference evidence="11 12" key="1">
    <citation type="submission" date="2019-01" db="EMBL/GenBank/DDBJ databases">
        <authorList>
            <consortium name="Pathogen Informatics"/>
        </authorList>
    </citation>
    <scope>NUCLEOTIDE SEQUENCE [LARGE SCALE GENOMIC DNA]</scope>
    <source>
        <strain evidence="11 12">NCTC10138</strain>
    </source>
</reference>
<keyword evidence="6 11" id="KW-0239">DNA-directed DNA polymerase</keyword>
<dbReference type="Gene3D" id="1.20.272.10">
    <property type="match status" value="1"/>
</dbReference>
<feature type="domain" description="DNA polymerase III delta N-terminal" evidence="9">
    <location>
        <begin position="7"/>
        <end position="108"/>
    </location>
</feature>
<accession>A0A449BE12</accession>
<proteinExistence type="inferred from homology"/>
<dbReference type="Pfam" id="PF21694">
    <property type="entry name" value="DNA_pol3_delta_C"/>
    <property type="match status" value="1"/>
</dbReference>
<dbReference type="GO" id="GO:0006261">
    <property type="term" value="P:DNA-templated DNA replication"/>
    <property type="evidence" value="ECO:0007669"/>
    <property type="project" value="TreeGrafter"/>
</dbReference>
<dbReference type="InterPro" id="IPR010372">
    <property type="entry name" value="DNA_pol3_delta_N"/>
</dbReference>
<evidence type="ECO:0000256" key="1">
    <source>
        <dbReference type="ARBA" id="ARBA00012417"/>
    </source>
</evidence>
<evidence type="ECO:0000313" key="12">
    <source>
        <dbReference type="Proteomes" id="UP000289841"/>
    </source>
</evidence>
<dbReference type="GO" id="GO:0009360">
    <property type="term" value="C:DNA polymerase III complex"/>
    <property type="evidence" value="ECO:0007669"/>
    <property type="project" value="InterPro"/>
</dbReference>
<name>A0A449BE12_HAPAX</name>
<evidence type="ECO:0000256" key="5">
    <source>
        <dbReference type="ARBA" id="ARBA00022705"/>
    </source>
</evidence>
<dbReference type="AlphaFoldDB" id="A0A449BE12"/>
<dbReference type="SUPFAM" id="SSF48019">
    <property type="entry name" value="post-AAA+ oligomerization domain-like"/>
    <property type="match status" value="1"/>
</dbReference>
<evidence type="ECO:0000256" key="7">
    <source>
        <dbReference type="ARBA" id="ARBA00034754"/>
    </source>
</evidence>
<dbReference type="RefSeq" id="WP_035375547.1">
    <property type="nucleotide sequence ID" value="NZ_LR215048.1"/>
</dbReference>
<comment type="catalytic activity">
    <reaction evidence="8">
        <text>DNA(n) + a 2'-deoxyribonucleoside 5'-triphosphate = DNA(n+1) + diphosphate</text>
        <dbReference type="Rhea" id="RHEA:22508"/>
        <dbReference type="Rhea" id="RHEA-COMP:17339"/>
        <dbReference type="Rhea" id="RHEA-COMP:17340"/>
        <dbReference type="ChEBI" id="CHEBI:33019"/>
        <dbReference type="ChEBI" id="CHEBI:61560"/>
        <dbReference type="ChEBI" id="CHEBI:173112"/>
        <dbReference type="EC" id="2.7.7.7"/>
    </reaction>
</comment>
<comment type="similarity">
    <text evidence="7">Belongs to the DNA polymerase HolA subunit family.</text>
</comment>
<dbReference type="GO" id="GO:0003887">
    <property type="term" value="F:DNA-directed DNA polymerase activity"/>
    <property type="evidence" value="ECO:0007669"/>
    <property type="project" value="UniProtKB-KW"/>
</dbReference>
<dbReference type="InterPro" id="IPR008921">
    <property type="entry name" value="DNA_pol3_clamp-load_cplx_C"/>
</dbReference>
<dbReference type="InterPro" id="IPR005790">
    <property type="entry name" value="DNA_polIII_delta"/>
</dbReference>
<keyword evidence="4 11" id="KW-0548">Nucleotidyltransferase</keyword>
<feature type="domain" description="DNA polymerase III delta subunit-like C-terminal" evidence="10">
    <location>
        <begin position="196"/>
        <end position="314"/>
    </location>
</feature>
<dbReference type="InterPro" id="IPR048466">
    <property type="entry name" value="DNA_pol3_delta-like_C"/>
</dbReference>
<keyword evidence="12" id="KW-1185">Reference proteome</keyword>
<evidence type="ECO:0000256" key="6">
    <source>
        <dbReference type="ARBA" id="ARBA00022932"/>
    </source>
</evidence>
<evidence type="ECO:0000259" key="9">
    <source>
        <dbReference type="Pfam" id="PF06144"/>
    </source>
</evidence>
<evidence type="ECO:0000256" key="8">
    <source>
        <dbReference type="ARBA" id="ARBA00049244"/>
    </source>
</evidence>
<dbReference type="KEGG" id="aaxa:NCTC10138_01056"/>
<dbReference type="Pfam" id="PF06144">
    <property type="entry name" value="DNA_pol3_delta"/>
    <property type="match status" value="1"/>
</dbReference>
<dbReference type="PANTHER" id="PTHR34388">
    <property type="entry name" value="DNA POLYMERASE III SUBUNIT DELTA"/>
    <property type="match status" value="1"/>
</dbReference>
<sequence>MIDLVNVLYGKNEYLVQEKLNEKIKETNVDEININIYDLQETKSEDIIEDLRTVSFFSERKVIVVKNIKELLNEDDTVINDWIKYLDKPNPDVYLFIILDGELVSENYSLGKAIFKIAYIEEIGELKKDEYPFYIESLLKKKGFEITAKASKELISRTNYDLNLVAQELEKLMLYNFDTKIIDIDSVSELVSRNLEENIYELTNNLLNNNSSKTIEIYYDLLARSEDPLRIMNSIVNKIRDLIHTKLLIAKGYSQEDIEKHFNIKSGVAYYLVKNANQLPSELLEGYLERLSKLDFDIKTGKLDKKIGLEIFILGA</sequence>
<evidence type="ECO:0000259" key="10">
    <source>
        <dbReference type="Pfam" id="PF21694"/>
    </source>
</evidence>
<keyword evidence="5" id="KW-0235">DNA replication</keyword>
<dbReference type="SUPFAM" id="SSF52540">
    <property type="entry name" value="P-loop containing nucleoside triphosphate hydrolases"/>
    <property type="match status" value="1"/>
</dbReference>
<evidence type="ECO:0000256" key="3">
    <source>
        <dbReference type="ARBA" id="ARBA00022679"/>
    </source>
</evidence>
<dbReference type="InterPro" id="IPR027417">
    <property type="entry name" value="P-loop_NTPase"/>
</dbReference>
<dbReference type="Gene3D" id="3.40.50.300">
    <property type="entry name" value="P-loop containing nucleotide triphosphate hydrolases"/>
    <property type="match status" value="1"/>
</dbReference>
<dbReference type="EC" id="2.7.7.7" evidence="1"/>
<dbReference type="PANTHER" id="PTHR34388:SF1">
    <property type="entry name" value="DNA POLYMERASE III SUBUNIT DELTA"/>
    <property type="match status" value="1"/>
</dbReference>
<dbReference type="GO" id="GO:0003677">
    <property type="term" value="F:DNA binding"/>
    <property type="evidence" value="ECO:0007669"/>
    <property type="project" value="InterPro"/>
</dbReference>
<dbReference type="NCBIfam" id="TIGR01128">
    <property type="entry name" value="holA"/>
    <property type="match status" value="1"/>
</dbReference>
<dbReference type="STRING" id="1278311.GCA_000428705_00337"/>
<dbReference type="Gene3D" id="1.10.8.60">
    <property type="match status" value="1"/>
</dbReference>
<gene>
    <name evidence="11" type="primary">holA</name>
    <name evidence="11" type="ORF">NCTC10138_01056</name>
</gene>
<evidence type="ECO:0000313" key="11">
    <source>
        <dbReference type="EMBL" id="VEU80676.1"/>
    </source>
</evidence>
<dbReference type="Proteomes" id="UP000289841">
    <property type="component" value="Chromosome"/>
</dbReference>